<proteinExistence type="predicted"/>
<dbReference type="InterPro" id="IPR038770">
    <property type="entry name" value="Na+/solute_symporter_sf"/>
</dbReference>
<feature type="transmembrane region" description="Helical" evidence="2">
    <location>
        <begin position="58"/>
        <end position="80"/>
    </location>
</feature>
<evidence type="ECO:0000256" key="1">
    <source>
        <dbReference type="SAM" id="MobiDB-lite"/>
    </source>
</evidence>
<feature type="transmembrane region" description="Helical" evidence="2">
    <location>
        <begin position="200"/>
        <end position="223"/>
    </location>
</feature>
<dbReference type="AlphaFoldDB" id="A0A1Y2AWX3"/>
<feature type="compositionally biased region" description="Basic and acidic residues" evidence="1">
    <location>
        <begin position="382"/>
        <end position="391"/>
    </location>
</feature>
<feature type="transmembrane region" description="Helical" evidence="2">
    <location>
        <begin position="349"/>
        <end position="373"/>
    </location>
</feature>
<dbReference type="PANTHER" id="PTHR18640:SF5">
    <property type="entry name" value="SODIUM_BILE ACID COTRANSPORTER 7"/>
    <property type="match status" value="1"/>
</dbReference>
<gene>
    <name evidence="3" type="ORF">BCR39DRAFT_594675</name>
</gene>
<reference evidence="3 4" key="1">
    <citation type="submission" date="2016-07" db="EMBL/GenBank/DDBJ databases">
        <title>Pervasive Adenine N6-methylation of Active Genes in Fungi.</title>
        <authorList>
            <consortium name="DOE Joint Genome Institute"/>
            <person name="Mondo S.J."/>
            <person name="Dannebaum R.O."/>
            <person name="Kuo R.C."/>
            <person name="Labutti K."/>
            <person name="Haridas S."/>
            <person name="Kuo A."/>
            <person name="Salamov A."/>
            <person name="Ahrendt S.R."/>
            <person name="Lipzen A."/>
            <person name="Sullivan W."/>
            <person name="Andreopoulos W.B."/>
            <person name="Clum A."/>
            <person name="Lindquist E."/>
            <person name="Daum C."/>
            <person name="Ramamoorthy G.K."/>
            <person name="Gryganskyi A."/>
            <person name="Culley D."/>
            <person name="Magnuson J.K."/>
            <person name="James T.Y."/>
            <person name="O'Malley M.A."/>
            <person name="Stajich J.E."/>
            <person name="Spatafora J.W."/>
            <person name="Visel A."/>
            <person name="Grigoriev I.V."/>
        </authorList>
    </citation>
    <scope>NUCLEOTIDE SEQUENCE [LARGE SCALE GENOMIC DNA]</scope>
    <source>
        <strain evidence="3 4">68-887.2</strain>
    </source>
</reference>
<feature type="transmembrane region" description="Helical" evidence="2">
    <location>
        <begin position="243"/>
        <end position="261"/>
    </location>
</feature>
<dbReference type="STRING" id="71784.A0A1Y2AWX3"/>
<accession>A0A1Y2AWX3</accession>
<feature type="transmembrane region" description="Helical" evidence="2">
    <location>
        <begin position="126"/>
        <end position="145"/>
    </location>
</feature>
<organism evidence="3 4">
    <name type="scientific">Naematelia encephala</name>
    <dbReference type="NCBI Taxonomy" id="71784"/>
    <lineage>
        <taxon>Eukaryota</taxon>
        <taxon>Fungi</taxon>
        <taxon>Dikarya</taxon>
        <taxon>Basidiomycota</taxon>
        <taxon>Agaricomycotina</taxon>
        <taxon>Tremellomycetes</taxon>
        <taxon>Tremellales</taxon>
        <taxon>Naemateliaceae</taxon>
        <taxon>Naematelia</taxon>
    </lineage>
</organism>
<feature type="transmembrane region" description="Helical" evidence="2">
    <location>
        <begin position="316"/>
        <end position="337"/>
    </location>
</feature>
<sequence length="421" mass="46455">MPADAPGKERSRLRSTLLIARSIFDFLLGQWLLIAMGLVIMLAYFFPSVGKRGGHVASQWTVTYGAVIVIFLISGLSLPFDKLVLQARNIRLHLIVQVTSFLVTSAVFFGIATAASTSSAIETSTLVGLIATGTLPTTISSNVVMTRQAKGDVAATMVEVTLGNFLGPFLSPLLLTKLYLPAVSAFQDWIPADASNNLPALYRSVMKQMGLSVFVPLAVGQVIRAIWPKQVQKCVEVLRLPKLGSLCLLALIWATFCNAFASHSLETINTPSIVFNVFVNLALCITFTAFSFFLARPPLFAERWSPLLFRRMSREETTSVCFCAPAKTQALGIPLITAMYTTSDDMTRALIQVPMILYTAEQIVVGQVLVYLFRRWERNMRAKEEQEKQTDPGEASVESMEMAETDEQKDDELYITNNASR</sequence>
<keyword evidence="2" id="KW-1133">Transmembrane helix</keyword>
<dbReference type="Pfam" id="PF13593">
    <property type="entry name" value="SBF_like"/>
    <property type="match status" value="1"/>
</dbReference>
<dbReference type="InParanoid" id="A0A1Y2AWX3"/>
<dbReference type="EMBL" id="MCFC01000044">
    <property type="protein sequence ID" value="ORY26800.1"/>
    <property type="molecule type" value="Genomic_DNA"/>
</dbReference>
<feature type="compositionally biased region" description="Acidic residues" evidence="1">
    <location>
        <begin position="401"/>
        <end position="410"/>
    </location>
</feature>
<feature type="transmembrane region" description="Helical" evidence="2">
    <location>
        <begin position="273"/>
        <end position="295"/>
    </location>
</feature>
<evidence type="ECO:0000313" key="4">
    <source>
        <dbReference type="Proteomes" id="UP000193986"/>
    </source>
</evidence>
<feature type="transmembrane region" description="Helical" evidence="2">
    <location>
        <begin position="92"/>
        <end position="114"/>
    </location>
</feature>
<dbReference type="PIRSF" id="PIRSF026166">
    <property type="entry name" value="UCP026166"/>
    <property type="match status" value="1"/>
</dbReference>
<dbReference type="InterPro" id="IPR016833">
    <property type="entry name" value="Put_Na-Bile_cotransptr"/>
</dbReference>
<dbReference type="PANTHER" id="PTHR18640">
    <property type="entry name" value="SOLUTE CARRIER FAMILY 10 MEMBER 7"/>
    <property type="match status" value="1"/>
</dbReference>
<evidence type="ECO:0000256" key="2">
    <source>
        <dbReference type="SAM" id="Phobius"/>
    </source>
</evidence>
<protein>
    <submittedName>
        <fullName evidence="3">Putative sodium bile acid cotransporter</fullName>
    </submittedName>
</protein>
<keyword evidence="2" id="KW-0472">Membrane</keyword>
<keyword evidence="2" id="KW-0812">Transmembrane</keyword>
<feature type="region of interest" description="Disordered" evidence="1">
    <location>
        <begin position="382"/>
        <end position="421"/>
    </location>
</feature>
<comment type="caution">
    <text evidence="3">The sequence shown here is derived from an EMBL/GenBank/DDBJ whole genome shotgun (WGS) entry which is preliminary data.</text>
</comment>
<evidence type="ECO:0000313" key="3">
    <source>
        <dbReference type="EMBL" id="ORY26800.1"/>
    </source>
</evidence>
<dbReference type="GO" id="GO:0005886">
    <property type="term" value="C:plasma membrane"/>
    <property type="evidence" value="ECO:0007669"/>
    <property type="project" value="TreeGrafter"/>
</dbReference>
<dbReference type="OrthoDB" id="188035at2759"/>
<feature type="transmembrane region" description="Helical" evidence="2">
    <location>
        <begin position="18"/>
        <end position="46"/>
    </location>
</feature>
<dbReference type="Gene3D" id="1.20.1530.20">
    <property type="match status" value="1"/>
</dbReference>
<name>A0A1Y2AWX3_9TREE</name>
<feature type="transmembrane region" description="Helical" evidence="2">
    <location>
        <begin position="157"/>
        <end position="180"/>
    </location>
</feature>
<keyword evidence="4" id="KW-1185">Reference proteome</keyword>
<dbReference type="Proteomes" id="UP000193986">
    <property type="component" value="Unassembled WGS sequence"/>
</dbReference>